<keyword evidence="4" id="KW-1185">Reference proteome</keyword>
<comment type="caution">
    <text evidence="2">Once thought to be involved in copper homeostasis, experiments in E.coli have shown this is not the case.</text>
</comment>
<organism evidence="3 4">
    <name type="scientific">Zhouia spongiae</name>
    <dbReference type="NCBI Taxonomy" id="2202721"/>
    <lineage>
        <taxon>Bacteria</taxon>
        <taxon>Pseudomonadati</taxon>
        <taxon>Bacteroidota</taxon>
        <taxon>Flavobacteriia</taxon>
        <taxon>Flavobacteriales</taxon>
        <taxon>Flavobacteriaceae</taxon>
        <taxon>Zhouia</taxon>
    </lineage>
</organism>
<keyword evidence="2" id="KW-0963">Cytoplasm</keyword>
<evidence type="ECO:0000313" key="4">
    <source>
        <dbReference type="Proteomes" id="UP000829476"/>
    </source>
</evidence>
<accession>A0ABY3YN77</accession>
<sequence length="240" mass="26493">MIVEICANSFESAKNAQDAGADRIELCSELGVGGVTPSFGLLKKIKEELTIEVSVLLRPRSGNFTYTDAEFDILKKDIELCKELGCEGIVSGVLHNDNTLDVERTKELIELSRPLTFTLHRAFDWVPDAHKTITQLTAIGCDRILTSGQQPKAMLGIDFLSELHKEYGDQITIMPGSGVNEENILNFKEQGFKEIHFSASKPVKVLMTEPPVSFSGGQQDETSVPVSDLHTIKRMVKSVK</sequence>
<dbReference type="PANTHER" id="PTHR12598">
    <property type="entry name" value="COPPER HOMEOSTASIS PROTEIN CUTC"/>
    <property type="match status" value="1"/>
</dbReference>
<gene>
    <name evidence="2" type="primary">cutC</name>
    <name evidence="3" type="ORF">MQE36_02820</name>
</gene>
<dbReference type="Gene3D" id="3.20.20.380">
    <property type="entry name" value="Copper homeostasis (CutC) domain"/>
    <property type="match status" value="1"/>
</dbReference>
<protein>
    <recommendedName>
        <fullName evidence="2">PF03932 family protein CutC</fullName>
    </recommendedName>
</protein>
<evidence type="ECO:0000256" key="2">
    <source>
        <dbReference type="HAMAP-Rule" id="MF_00795"/>
    </source>
</evidence>
<dbReference type="SUPFAM" id="SSF110395">
    <property type="entry name" value="CutC-like"/>
    <property type="match status" value="1"/>
</dbReference>
<dbReference type="InterPro" id="IPR036822">
    <property type="entry name" value="CutC-like_dom_sf"/>
</dbReference>
<dbReference type="HAMAP" id="MF_00795">
    <property type="entry name" value="CutC"/>
    <property type="match status" value="1"/>
</dbReference>
<dbReference type="Proteomes" id="UP000829476">
    <property type="component" value="Chromosome"/>
</dbReference>
<dbReference type="RefSeq" id="WP_242937685.1">
    <property type="nucleotide sequence ID" value="NZ_CP094326.1"/>
</dbReference>
<proteinExistence type="inferred from homology"/>
<dbReference type="Pfam" id="PF03932">
    <property type="entry name" value="CutC"/>
    <property type="match status" value="1"/>
</dbReference>
<dbReference type="PANTHER" id="PTHR12598:SF0">
    <property type="entry name" value="COPPER HOMEOSTASIS PROTEIN CUTC HOMOLOG"/>
    <property type="match status" value="1"/>
</dbReference>
<reference evidence="3 4" key="1">
    <citation type="journal article" date="2018" name="Int. J. Syst. Evol. Microbiol.">
        <title>Zhouia spongiae sp. nov., isolated from a marine sponge.</title>
        <authorList>
            <person name="Zhuang L."/>
            <person name="Lin B."/>
            <person name="Qin F."/>
            <person name="Luo L."/>
        </authorList>
    </citation>
    <scope>NUCLEOTIDE SEQUENCE [LARGE SCALE GENOMIC DNA]</scope>
    <source>
        <strain evidence="3 4">HN-Y44</strain>
    </source>
</reference>
<dbReference type="EMBL" id="CP094326">
    <property type="protein sequence ID" value="UNY99285.1"/>
    <property type="molecule type" value="Genomic_DNA"/>
</dbReference>
<name>A0ABY3YN77_9FLAO</name>
<comment type="similarity">
    <text evidence="1 2">Belongs to the CutC family.</text>
</comment>
<dbReference type="InterPro" id="IPR005627">
    <property type="entry name" value="CutC-like"/>
</dbReference>
<comment type="subcellular location">
    <subcellularLocation>
        <location evidence="2">Cytoplasm</location>
    </subcellularLocation>
</comment>
<evidence type="ECO:0000256" key="1">
    <source>
        <dbReference type="ARBA" id="ARBA00007768"/>
    </source>
</evidence>
<evidence type="ECO:0000313" key="3">
    <source>
        <dbReference type="EMBL" id="UNY99285.1"/>
    </source>
</evidence>